<feature type="domain" description="Protein kinase" evidence="3">
    <location>
        <begin position="257"/>
        <end position="583"/>
    </location>
</feature>
<sequence length="925" mass="97309">MQQQQQQLLRQGRGGASATKRLRGTASRVRPGGGLPTAAAAQGAPQLVSTASRRAGAGASPPSSGPASGGGSRTSVAQMSSQMRAVRSQMEEDEQLRVLMAGFRGSNLNEDDFASSNVRMELIETDEDSDHQLPLVYDVDAIKAYWDRRPVSVITRITQLLGISGKFLTGLLVDAAAGRLRETEVARAIQLRDIVTSLGPAYIKLGQALSIRPDLLSPAAMNELQKLCDKVPSFDNKLAMQVIEDELGAPWQQIFAELTPEPIAAASLGQVYKGKLKTGETVAVKVQRPYVLETVTIDLYIIRKLGIFLRRFPQITTDVVALLDEWAARFFEELDYVHEGRNAERFAEQMRADLPQVVVPATYFEYTSRRVLTTEWLEGEKLSQSQAADVGNLVNVGVICYLKQLLETGFFHADPHPGNLIRTPDGRLAILDFGLMTEVDDNIKYGMIEAISHLIHRDYEAIVKDFVTLDFIPEGTDLRPILPVLAKVFDQALEGGGAKNINFQELAADLAQITFDYPFRIPPYFALIIRAIGVLEGIALVGNPDFALVDEAYPYISKRLLTDDSPRLREALRYMVYGRDGVFDAERLIDLLGALEQFVESSQTAMGNLSVSSLSSVDGADLPAAAAAPSGRGGGSGEAASGSGNPGGAWGTPNGGWPFPLPFPVPGSFPGGGLGGPLALPAPAMLGLGGLGLGGPAGPLGALGPLAALLPGPLAEGVAAALQQSAAAAGLAAPGVGANGATAAALSVGGLSATTTGAGLGGASRTRAALRFIFSPEGSFFRDFMMDELVKSIDALSREQAIALLKALGLERAMVPVLLPGAPRPFLPLAPTLTEEDRRVVENVAKIISFLSRGGVSGGGADGASSSELALGGGGAGAGRVVAQGVAVAGELLPVLPAVATEIVPQLVSRLLSRLAARTVREVLV</sequence>
<feature type="compositionally biased region" description="Low complexity" evidence="2">
    <location>
        <begin position="49"/>
        <end position="66"/>
    </location>
</feature>
<dbReference type="GO" id="GO:0004672">
    <property type="term" value="F:protein kinase activity"/>
    <property type="evidence" value="ECO:0007669"/>
    <property type="project" value="InterPro"/>
</dbReference>
<evidence type="ECO:0000313" key="5">
    <source>
        <dbReference type="Proteomes" id="UP000075714"/>
    </source>
</evidence>
<dbReference type="Gene3D" id="1.10.510.10">
    <property type="entry name" value="Transferase(Phosphotransferase) domain 1"/>
    <property type="match status" value="1"/>
</dbReference>
<reference evidence="5" key="1">
    <citation type="journal article" date="2016" name="Nat. Commun.">
        <title>The Gonium pectorale genome demonstrates co-option of cell cycle regulation during the evolution of multicellularity.</title>
        <authorList>
            <person name="Hanschen E.R."/>
            <person name="Marriage T.N."/>
            <person name="Ferris P.J."/>
            <person name="Hamaji T."/>
            <person name="Toyoda A."/>
            <person name="Fujiyama A."/>
            <person name="Neme R."/>
            <person name="Noguchi H."/>
            <person name="Minakuchi Y."/>
            <person name="Suzuki M."/>
            <person name="Kawai-Toyooka H."/>
            <person name="Smith D.R."/>
            <person name="Sparks H."/>
            <person name="Anderson J."/>
            <person name="Bakaric R."/>
            <person name="Luria V."/>
            <person name="Karger A."/>
            <person name="Kirschner M.W."/>
            <person name="Durand P.M."/>
            <person name="Michod R.E."/>
            <person name="Nozaki H."/>
            <person name="Olson B.J."/>
        </authorList>
    </citation>
    <scope>NUCLEOTIDE SEQUENCE [LARGE SCALE GENOMIC DNA]</scope>
    <source>
        <strain evidence="5">NIES-2863</strain>
    </source>
</reference>
<feature type="region of interest" description="Disordered" evidence="2">
    <location>
        <begin position="1"/>
        <end position="79"/>
    </location>
</feature>
<dbReference type="PROSITE" id="PS50011">
    <property type="entry name" value="PROTEIN_KINASE_DOM"/>
    <property type="match status" value="1"/>
</dbReference>
<dbReference type="SUPFAM" id="SSF56112">
    <property type="entry name" value="Protein kinase-like (PK-like)"/>
    <property type="match status" value="1"/>
</dbReference>
<dbReference type="AlphaFoldDB" id="A0A150G6N7"/>
<dbReference type="PANTHER" id="PTHR10566:SF117">
    <property type="entry name" value="UNUSUAL PROTEIN KINASE-RELATED"/>
    <property type="match status" value="1"/>
</dbReference>
<feature type="compositionally biased region" description="Low complexity" evidence="2">
    <location>
        <begin position="1"/>
        <end position="11"/>
    </location>
</feature>
<accession>A0A150G6N7</accession>
<dbReference type="InterPro" id="IPR000719">
    <property type="entry name" value="Prot_kinase_dom"/>
</dbReference>
<name>A0A150G6N7_GONPE</name>
<evidence type="ECO:0000313" key="4">
    <source>
        <dbReference type="EMBL" id="KXZ45498.1"/>
    </source>
</evidence>
<protein>
    <recommendedName>
        <fullName evidence="3">Protein kinase domain-containing protein</fullName>
    </recommendedName>
</protein>
<dbReference type="GO" id="GO:0009507">
    <property type="term" value="C:chloroplast"/>
    <property type="evidence" value="ECO:0007669"/>
    <property type="project" value="TreeGrafter"/>
</dbReference>
<dbReference type="GO" id="GO:0005524">
    <property type="term" value="F:ATP binding"/>
    <property type="evidence" value="ECO:0007669"/>
    <property type="project" value="InterPro"/>
</dbReference>
<dbReference type="Proteomes" id="UP000075714">
    <property type="component" value="Unassembled WGS sequence"/>
</dbReference>
<dbReference type="PANTHER" id="PTHR10566">
    <property type="entry name" value="CHAPERONE-ACTIVITY OF BC1 COMPLEX CABC1 -RELATED"/>
    <property type="match status" value="1"/>
</dbReference>
<keyword evidence="5" id="KW-1185">Reference proteome</keyword>
<dbReference type="EMBL" id="LSYV01000055">
    <property type="protein sequence ID" value="KXZ45498.1"/>
    <property type="molecule type" value="Genomic_DNA"/>
</dbReference>
<evidence type="ECO:0000256" key="1">
    <source>
        <dbReference type="ARBA" id="ARBA00009670"/>
    </source>
</evidence>
<comment type="similarity">
    <text evidence="1">Belongs to the protein kinase superfamily. ADCK protein kinase family.</text>
</comment>
<comment type="caution">
    <text evidence="4">The sequence shown here is derived from an EMBL/GenBank/DDBJ whole genome shotgun (WGS) entry which is preliminary data.</text>
</comment>
<gene>
    <name evidence="4" type="ORF">GPECTOR_54g240</name>
</gene>
<dbReference type="InterPro" id="IPR011009">
    <property type="entry name" value="Kinase-like_dom_sf"/>
</dbReference>
<dbReference type="STRING" id="33097.A0A150G6N7"/>
<dbReference type="CDD" id="cd05121">
    <property type="entry name" value="ABC1_ADCK3-like"/>
    <property type="match status" value="1"/>
</dbReference>
<evidence type="ECO:0000259" key="3">
    <source>
        <dbReference type="PROSITE" id="PS50011"/>
    </source>
</evidence>
<feature type="region of interest" description="Disordered" evidence="2">
    <location>
        <begin position="625"/>
        <end position="655"/>
    </location>
</feature>
<evidence type="ECO:0000256" key="2">
    <source>
        <dbReference type="SAM" id="MobiDB-lite"/>
    </source>
</evidence>
<dbReference type="InterPro" id="IPR004147">
    <property type="entry name" value="ABC1_dom"/>
</dbReference>
<dbReference type="InterPro" id="IPR050154">
    <property type="entry name" value="UbiB_kinase"/>
</dbReference>
<proteinExistence type="inferred from homology"/>
<dbReference type="OrthoDB" id="427480at2759"/>
<organism evidence="4 5">
    <name type="scientific">Gonium pectorale</name>
    <name type="common">Green alga</name>
    <dbReference type="NCBI Taxonomy" id="33097"/>
    <lineage>
        <taxon>Eukaryota</taxon>
        <taxon>Viridiplantae</taxon>
        <taxon>Chlorophyta</taxon>
        <taxon>core chlorophytes</taxon>
        <taxon>Chlorophyceae</taxon>
        <taxon>CS clade</taxon>
        <taxon>Chlamydomonadales</taxon>
        <taxon>Volvocaceae</taxon>
        <taxon>Gonium</taxon>
    </lineage>
</organism>
<dbReference type="Pfam" id="PF03109">
    <property type="entry name" value="ABC1"/>
    <property type="match status" value="1"/>
</dbReference>
<feature type="compositionally biased region" description="Gly residues" evidence="2">
    <location>
        <begin position="644"/>
        <end position="654"/>
    </location>
</feature>